<organism evidence="10 11">
    <name type="scientific">Sutterella wadsworthensis HGA0223</name>
    <dbReference type="NCBI Taxonomy" id="1203554"/>
    <lineage>
        <taxon>Bacteria</taxon>
        <taxon>Pseudomonadati</taxon>
        <taxon>Pseudomonadota</taxon>
        <taxon>Betaproteobacteria</taxon>
        <taxon>Burkholderiales</taxon>
        <taxon>Sutterellaceae</taxon>
        <taxon>Sutterella</taxon>
    </lineage>
</organism>
<dbReference type="PROSITE" id="PS00198">
    <property type="entry name" value="4FE4S_FER_1"/>
    <property type="match status" value="1"/>
</dbReference>
<keyword evidence="11" id="KW-1185">Reference proteome</keyword>
<keyword evidence="4" id="KW-0677">Repeat</keyword>
<dbReference type="RefSeq" id="WP_016473896.1">
    <property type="nucleotide sequence ID" value="NZ_KE150480.1"/>
</dbReference>
<protein>
    <submittedName>
        <fullName evidence="10">Formate dehydrogenase, beta subunit</fullName>
    </submittedName>
</protein>
<keyword evidence="2 7" id="KW-0004">4Fe-4S</keyword>
<keyword evidence="6 7" id="KW-0411">Iron-sulfur</keyword>
<dbReference type="PATRIC" id="fig|1203554.3.peg.504"/>
<keyword evidence="8" id="KW-1133">Transmembrane helix</keyword>
<dbReference type="GO" id="GO:0015944">
    <property type="term" value="P:formate oxidation"/>
    <property type="evidence" value="ECO:0007669"/>
    <property type="project" value="InterPro"/>
</dbReference>
<feature type="binding site" evidence="7">
    <location>
        <position position="94"/>
    </location>
    <ligand>
        <name>[4Fe-4S] cluster</name>
        <dbReference type="ChEBI" id="CHEBI:49883"/>
        <label>3</label>
    </ligand>
</feature>
<keyword evidence="8" id="KW-0472">Membrane</keyword>
<proteinExistence type="predicted"/>
<sequence>MADNKEVAMLFDSSHCTGCRGCQVACKQWNVLPASLELNANEKNFNGTYQGPLDLNGDTRLIMTFDEKPSGDKFHPVNWSIGRRSCYHCTDAGCVKACSSGALSKDERGVVKLDTDKCNGCTFCQAACPFDVPRFRPMDGRIDKCTLCIDRLDNGGIPACVKTCQPEALRFGPREEMLKKAHERVEFLKKKGFTKAEVYGENECGGLHVIHVCAYGHEAYGLPTDPKPKAVLNGIDIIKPGTAVGTAAVIGALAVSFLANLGYRRKEVTLEEAKAHWTPEQRALAEREAREALKKVQSGKDAH</sequence>
<evidence type="ECO:0000256" key="2">
    <source>
        <dbReference type="ARBA" id="ARBA00022485"/>
    </source>
</evidence>
<keyword evidence="3 7" id="KW-0479">Metal-binding</keyword>
<keyword evidence="5 7" id="KW-0408">Iron</keyword>
<evidence type="ECO:0000256" key="6">
    <source>
        <dbReference type="ARBA" id="ARBA00023014"/>
    </source>
</evidence>
<feature type="binding site" evidence="7">
    <location>
        <position position="160"/>
    </location>
    <ligand>
        <name>[4Fe-4S] cluster</name>
        <dbReference type="ChEBI" id="CHEBI:49883"/>
        <label>2</label>
    </ligand>
</feature>
<feature type="binding site" evidence="7">
    <location>
        <position position="22"/>
    </location>
    <ligand>
        <name>[4Fe-4S] cluster</name>
        <dbReference type="ChEBI" id="CHEBI:49883"/>
        <label>1</label>
    </ligand>
</feature>
<evidence type="ECO:0000256" key="3">
    <source>
        <dbReference type="ARBA" id="ARBA00022723"/>
    </source>
</evidence>
<feature type="transmembrane region" description="Helical" evidence="8">
    <location>
        <begin position="243"/>
        <end position="263"/>
    </location>
</feature>
<dbReference type="AlphaFoldDB" id="S3BKK6"/>
<evidence type="ECO:0000313" key="10">
    <source>
        <dbReference type="EMBL" id="EPE00882.1"/>
    </source>
</evidence>
<dbReference type="InterPro" id="IPR017896">
    <property type="entry name" value="4Fe4S_Fe-S-bd"/>
</dbReference>
<dbReference type="PANTHER" id="PTHR43545:SF1">
    <property type="entry name" value="HYDROGENASE-2 OPERON PROTEIN HYBA"/>
    <property type="match status" value="1"/>
</dbReference>
<feature type="binding site" evidence="7">
    <location>
        <position position="89"/>
    </location>
    <ligand>
        <name>[4Fe-4S] cluster</name>
        <dbReference type="ChEBI" id="CHEBI:49883"/>
        <label>3</label>
    </ligand>
</feature>
<evidence type="ECO:0000313" key="11">
    <source>
        <dbReference type="Proteomes" id="UP000014400"/>
    </source>
</evidence>
<comment type="caution">
    <text evidence="10">The sequence shown here is derived from an EMBL/GenBank/DDBJ whole genome shotgun (WGS) entry which is preliminary data.</text>
</comment>
<feature type="binding site" evidence="7">
    <location>
        <position position="86"/>
    </location>
    <ligand>
        <name>[4Fe-4S] cluster</name>
        <dbReference type="ChEBI" id="CHEBI:49883"/>
        <label>3</label>
    </ligand>
</feature>
<feature type="domain" description="4Fe-4S ferredoxin-type" evidence="9">
    <location>
        <begin position="7"/>
        <end position="37"/>
    </location>
</feature>
<feature type="domain" description="4Fe-4S ferredoxin-type" evidence="9">
    <location>
        <begin position="109"/>
        <end position="138"/>
    </location>
</feature>
<feature type="binding site" evidence="7">
    <location>
        <position position="16"/>
    </location>
    <ligand>
        <name>[4Fe-4S] cluster</name>
        <dbReference type="ChEBI" id="CHEBI:49883"/>
        <label>1</label>
    </ligand>
</feature>
<feature type="binding site" evidence="7">
    <location>
        <position position="98"/>
    </location>
    <ligand>
        <name>[4Fe-4S] cluster</name>
        <dbReference type="ChEBI" id="CHEBI:49883"/>
        <label>4</label>
    </ligand>
</feature>
<feature type="binding site" evidence="7">
    <location>
        <position position="19"/>
    </location>
    <ligand>
        <name>[4Fe-4S] cluster</name>
        <dbReference type="ChEBI" id="CHEBI:49883"/>
        <label>1</label>
    </ligand>
</feature>
<evidence type="ECO:0000256" key="4">
    <source>
        <dbReference type="ARBA" id="ARBA00022737"/>
    </source>
</evidence>
<gene>
    <name evidence="10" type="ORF">HMPREF1476_00518</name>
</gene>
<reference evidence="10 11" key="1">
    <citation type="submission" date="2013-04" db="EMBL/GenBank/DDBJ databases">
        <title>The Genome Sequence of Sutterella wadsworthensis HGA0223.</title>
        <authorList>
            <consortium name="The Broad Institute Genomics Platform"/>
            <person name="Earl A."/>
            <person name="Ward D."/>
            <person name="Feldgarden M."/>
            <person name="Gevers D."/>
            <person name="Schmidt T.M."/>
            <person name="Dover J."/>
            <person name="Dai D."/>
            <person name="Walker B."/>
            <person name="Young S."/>
            <person name="Zeng Q."/>
            <person name="Gargeya S."/>
            <person name="Fitzgerald M."/>
            <person name="Haas B."/>
            <person name="Abouelleil A."/>
            <person name="Allen A.W."/>
            <person name="Alvarado L."/>
            <person name="Arachchi H.M."/>
            <person name="Berlin A.M."/>
            <person name="Chapman S.B."/>
            <person name="Gainer-Dewar J."/>
            <person name="Goldberg J."/>
            <person name="Griggs A."/>
            <person name="Gujja S."/>
            <person name="Hansen M."/>
            <person name="Howarth C."/>
            <person name="Imamovic A."/>
            <person name="Ireland A."/>
            <person name="Larimer J."/>
            <person name="McCowan C."/>
            <person name="Murphy C."/>
            <person name="Pearson M."/>
            <person name="Poon T.W."/>
            <person name="Priest M."/>
            <person name="Roberts A."/>
            <person name="Saif S."/>
            <person name="Shea T."/>
            <person name="Sisk P."/>
            <person name="Sykes S."/>
            <person name="Wortman J."/>
            <person name="Nusbaum C."/>
            <person name="Birren B."/>
        </authorList>
    </citation>
    <scope>NUCLEOTIDE SEQUENCE [LARGE SCALE GENOMIC DNA]</scope>
    <source>
        <strain evidence="10 11">HGA0223</strain>
    </source>
</reference>
<dbReference type="HOGENOM" id="CLU_043374_0_3_4"/>
<dbReference type="SUPFAM" id="SSF54862">
    <property type="entry name" value="4Fe-4S ferredoxins"/>
    <property type="match status" value="1"/>
</dbReference>
<dbReference type="InterPro" id="IPR014603">
    <property type="entry name" value="Formate_DH_Fe-S_su"/>
</dbReference>
<dbReference type="InterPro" id="IPR017900">
    <property type="entry name" value="4Fe4S_Fe_S_CS"/>
</dbReference>
<evidence type="ECO:0000259" key="9">
    <source>
        <dbReference type="PROSITE" id="PS51379"/>
    </source>
</evidence>
<feature type="binding site" evidence="7">
    <location>
        <position position="26"/>
    </location>
    <ligand>
        <name>[4Fe-4S] cluster</name>
        <dbReference type="ChEBI" id="CHEBI:49883"/>
        <label>2</label>
    </ligand>
</feature>
<dbReference type="GO" id="GO:0045333">
    <property type="term" value="P:cellular respiration"/>
    <property type="evidence" value="ECO:0007669"/>
    <property type="project" value="InterPro"/>
</dbReference>
<accession>S3BKK6</accession>
<dbReference type="EMBL" id="ATCF01000008">
    <property type="protein sequence ID" value="EPE00882.1"/>
    <property type="molecule type" value="Genomic_DNA"/>
</dbReference>
<evidence type="ECO:0000256" key="7">
    <source>
        <dbReference type="PIRSR" id="PIRSR036298-50"/>
    </source>
</evidence>
<feature type="binding site" evidence="7">
    <location>
        <position position="128"/>
    </location>
    <ligand>
        <name>[4Fe-4S] cluster</name>
        <dbReference type="ChEBI" id="CHEBI:49883"/>
        <label>3</label>
    </ligand>
</feature>
<dbReference type="PROSITE" id="PS51379">
    <property type="entry name" value="4FE4S_FER_2"/>
    <property type="match status" value="3"/>
</dbReference>
<dbReference type="eggNOG" id="COG0437">
    <property type="taxonomic scope" value="Bacteria"/>
</dbReference>
<feature type="domain" description="4Fe-4S ferredoxin-type" evidence="9">
    <location>
        <begin position="77"/>
        <end position="108"/>
    </location>
</feature>
<keyword evidence="8" id="KW-0812">Transmembrane</keyword>
<comment type="subcellular location">
    <subcellularLocation>
        <location evidence="1">Cell envelope</location>
    </subcellularLocation>
</comment>
<feature type="binding site" evidence="7">
    <location>
        <position position="164"/>
    </location>
    <ligand>
        <name>[4Fe-4S] cluster</name>
        <dbReference type="ChEBI" id="CHEBI:49883"/>
        <label>1</label>
    </ligand>
</feature>
<comment type="cofactor">
    <cofactor evidence="7">
        <name>[4Fe-4S] cluster</name>
        <dbReference type="ChEBI" id="CHEBI:49883"/>
    </cofactor>
    <text evidence="7">Binds 4 [4Fe-4S] clusters per subunit.</text>
</comment>
<dbReference type="Proteomes" id="UP000014400">
    <property type="component" value="Unassembled WGS sequence"/>
</dbReference>
<feature type="binding site" evidence="7">
    <location>
        <position position="148"/>
    </location>
    <ligand>
        <name>[4Fe-4S] cluster</name>
        <dbReference type="ChEBI" id="CHEBI:49883"/>
        <label>2</label>
    </ligand>
</feature>
<dbReference type="GO" id="GO:0030313">
    <property type="term" value="C:cell envelope"/>
    <property type="evidence" value="ECO:0007669"/>
    <property type="project" value="UniProtKB-SubCell"/>
</dbReference>
<feature type="binding site" evidence="7">
    <location>
        <position position="121"/>
    </location>
    <ligand>
        <name>[4Fe-4S] cluster</name>
        <dbReference type="ChEBI" id="CHEBI:49883"/>
        <label>4</label>
    </ligand>
</feature>
<dbReference type="Pfam" id="PF13247">
    <property type="entry name" value="Fer4_11"/>
    <property type="match status" value="1"/>
</dbReference>
<evidence type="ECO:0000256" key="5">
    <source>
        <dbReference type="ARBA" id="ARBA00023004"/>
    </source>
</evidence>
<dbReference type="GO" id="GO:0051539">
    <property type="term" value="F:4 iron, 4 sulfur cluster binding"/>
    <property type="evidence" value="ECO:0007669"/>
    <property type="project" value="UniProtKB-KW"/>
</dbReference>
<evidence type="ECO:0000256" key="1">
    <source>
        <dbReference type="ARBA" id="ARBA00004196"/>
    </source>
</evidence>
<dbReference type="PIRSF" id="PIRSF036298">
    <property type="entry name" value="FDH_4Fe4S"/>
    <property type="match status" value="1"/>
</dbReference>
<dbReference type="GO" id="GO:0046872">
    <property type="term" value="F:metal ion binding"/>
    <property type="evidence" value="ECO:0007669"/>
    <property type="project" value="UniProtKB-KW"/>
</dbReference>
<feature type="binding site" evidence="7">
    <location>
        <position position="124"/>
    </location>
    <ligand>
        <name>[4Fe-4S] cluster</name>
        <dbReference type="ChEBI" id="CHEBI:49883"/>
        <label>4</label>
    </ligand>
</feature>
<dbReference type="PANTHER" id="PTHR43545">
    <property type="entry name" value="FORMATE DEHYDROGENASE, NITRATE-INDUCIBLE, IRON-SULFUR SUBUNIT"/>
    <property type="match status" value="1"/>
</dbReference>
<dbReference type="Gene3D" id="3.30.70.20">
    <property type="match status" value="2"/>
</dbReference>
<feature type="binding site" evidence="7">
    <location>
        <position position="118"/>
    </location>
    <ligand>
        <name>[4Fe-4S] cluster</name>
        <dbReference type="ChEBI" id="CHEBI:49883"/>
        <label>4</label>
    </ligand>
</feature>
<dbReference type="InterPro" id="IPR051555">
    <property type="entry name" value="FDH_Electron_Transfer_Unit"/>
</dbReference>
<feature type="binding site" evidence="7">
    <location>
        <position position="145"/>
    </location>
    <ligand>
        <name>[4Fe-4S] cluster</name>
        <dbReference type="ChEBI" id="CHEBI:49883"/>
        <label>2</label>
    </ligand>
</feature>
<dbReference type="STRING" id="1203554.HMPREF1476_00518"/>
<evidence type="ECO:0000256" key="8">
    <source>
        <dbReference type="SAM" id="Phobius"/>
    </source>
</evidence>
<name>S3BKK6_9BURK</name>